<keyword evidence="10" id="KW-1185">Reference proteome</keyword>
<dbReference type="GO" id="GO:0009252">
    <property type="term" value="P:peptidoglycan biosynthetic process"/>
    <property type="evidence" value="ECO:0007669"/>
    <property type="project" value="UniProtKB-KW"/>
</dbReference>
<dbReference type="InterPro" id="IPR011990">
    <property type="entry name" value="TPR-like_helical_dom_sf"/>
</dbReference>
<feature type="signal peptide" evidence="8">
    <location>
        <begin position="1"/>
        <end position="20"/>
    </location>
</feature>
<sequence>MRPIRATALCVLITAGLAGCVTPGASRPEAHSPSGEATQAAQAMYTKGQFDQAAQAYLALAQQDPDHRDYYKLLAGEAYRQEGALDRAAPVVEDIRRSHLEGEDALRFDALRAEIALKNNDAKTALSLTGKPATRVSPQIDQRLAELRARAQAAAGDPWSAAQTRVELDGQLRGLDREQNRREILTLLTGMGNAELAARGNDLAGNDPMRPWVTEAEAQLGNVSRSPAVLDQAVGTVTGAQGVREGYKVPDKVALLLPLSGPLAGAGAAIRDGFFTNYVEAGHTNAPRPQVVVYDAGNDAAHAVAAYDKAVAEGARFVVGPLNREGVSAIFAKGALPAPMLTLNYPADSKNLPPAGANEFGLLPETEGAQVADHMADKGIKNATVIVSTDDFARRAGNAFKAEWQARGGTLANQVTLDANSIDFGAQLGALAVPTEDDASTSGVFISMKPQQARLLLPQLRLAKNNLPVFATSHVYAGGEDATADRDLEGVEFCDAPWLFDAQPGLPRRADLANALPATRGVAARLFAFGMDAWGLVPYIDWMRGHAGAYLPGATGQLVADQFGRVRRVLIWARFADGVAHPVAGSLELEAPATAPNVENGGG</sequence>
<evidence type="ECO:0000256" key="2">
    <source>
        <dbReference type="ARBA" id="ARBA00022960"/>
    </source>
</evidence>
<dbReference type="AlphaFoldDB" id="A0A0F3KZG5"/>
<dbReference type="SUPFAM" id="SSF53822">
    <property type="entry name" value="Periplasmic binding protein-like I"/>
    <property type="match status" value="1"/>
</dbReference>
<dbReference type="PATRIC" id="fig|345309.4.peg.4155"/>
<evidence type="ECO:0000256" key="4">
    <source>
        <dbReference type="ARBA" id="ARBA00023136"/>
    </source>
</evidence>
<dbReference type="InterPro" id="IPR028082">
    <property type="entry name" value="Peripla_BP_I"/>
</dbReference>
<keyword evidence="5" id="KW-0564">Palmitate</keyword>
<dbReference type="GO" id="GO:0030234">
    <property type="term" value="F:enzyme regulator activity"/>
    <property type="evidence" value="ECO:0007669"/>
    <property type="project" value="TreeGrafter"/>
</dbReference>
<evidence type="ECO:0000313" key="9">
    <source>
        <dbReference type="EMBL" id="KJV36357.1"/>
    </source>
</evidence>
<keyword evidence="3" id="KW-0573">Peptidoglycan synthesis</keyword>
<accession>A0A0F3KZG5</accession>
<evidence type="ECO:0000313" key="10">
    <source>
        <dbReference type="Proteomes" id="UP000033651"/>
    </source>
</evidence>
<keyword evidence="7" id="KW-0449">Lipoprotein</keyword>
<dbReference type="RefSeq" id="WP_045828473.1">
    <property type="nucleotide sequence ID" value="NZ_JZRB01000009.1"/>
</dbReference>
<dbReference type="GO" id="GO:0031241">
    <property type="term" value="C:periplasmic side of cell outer membrane"/>
    <property type="evidence" value="ECO:0007669"/>
    <property type="project" value="TreeGrafter"/>
</dbReference>
<dbReference type="PANTHER" id="PTHR38038">
    <property type="entry name" value="PENICILLIN-BINDING PROTEIN ACTIVATOR LPOA"/>
    <property type="match status" value="1"/>
</dbReference>
<feature type="chain" id="PRO_5002463247" description="Penicillin-binding protein activator" evidence="8">
    <location>
        <begin position="21"/>
        <end position="603"/>
    </location>
</feature>
<dbReference type="Proteomes" id="UP000033651">
    <property type="component" value="Unassembled WGS sequence"/>
</dbReference>
<proteinExistence type="predicted"/>
<evidence type="ECO:0000256" key="8">
    <source>
        <dbReference type="SAM" id="SignalP"/>
    </source>
</evidence>
<dbReference type="Gene3D" id="1.25.40.10">
    <property type="entry name" value="Tetratricopeptide repeat domain"/>
    <property type="match status" value="1"/>
</dbReference>
<dbReference type="Gene3D" id="3.40.50.2300">
    <property type="match status" value="2"/>
</dbReference>
<keyword evidence="4" id="KW-0472">Membrane</keyword>
<dbReference type="EMBL" id="JZRB01000009">
    <property type="protein sequence ID" value="KJV36357.1"/>
    <property type="molecule type" value="Genomic_DNA"/>
</dbReference>
<keyword evidence="6" id="KW-0998">Cell outer membrane</keyword>
<keyword evidence="2" id="KW-0133">Cell shape</keyword>
<evidence type="ECO:0000256" key="7">
    <source>
        <dbReference type="ARBA" id="ARBA00023288"/>
    </source>
</evidence>
<name>A0A0F3KZG5_9GAMM</name>
<gene>
    <name evidence="9" type="ORF">VI08_05050</name>
</gene>
<organism evidence="9 10">
    <name type="scientific">Luteibacter yeojuensis</name>
    <dbReference type="NCBI Taxonomy" id="345309"/>
    <lineage>
        <taxon>Bacteria</taxon>
        <taxon>Pseudomonadati</taxon>
        <taxon>Pseudomonadota</taxon>
        <taxon>Gammaproteobacteria</taxon>
        <taxon>Lysobacterales</taxon>
        <taxon>Rhodanobacteraceae</taxon>
        <taxon>Luteibacter</taxon>
    </lineage>
</organism>
<evidence type="ECO:0000256" key="6">
    <source>
        <dbReference type="ARBA" id="ARBA00023237"/>
    </source>
</evidence>
<evidence type="ECO:0000256" key="3">
    <source>
        <dbReference type="ARBA" id="ARBA00022984"/>
    </source>
</evidence>
<evidence type="ECO:0000256" key="5">
    <source>
        <dbReference type="ARBA" id="ARBA00023139"/>
    </source>
</evidence>
<dbReference type="Pfam" id="PF04348">
    <property type="entry name" value="LppC"/>
    <property type="match status" value="2"/>
</dbReference>
<comment type="caution">
    <text evidence="9">The sequence shown here is derived from an EMBL/GenBank/DDBJ whole genome shotgun (WGS) entry which is preliminary data.</text>
</comment>
<dbReference type="GO" id="GO:0008360">
    <property type="term" value="P:regulation of cell shape"/>
    <property type="evidence" value="ECO:0007669"/>
    <property type="project" value="UniProtKB-KW"/>
</dbReference>
<dbReference type="PROSITE" id="PS51257">
    <property type="entry name" value="PROKAR_LIPOPROTEIN"/>
    <property type="match status" value="1"/>
</dbReference>
<reference evidence="9 10" key="1">
    <citation type="submission" date="2015-03" db="EMBL/GenBank/DDBJ databases">
        <title>Draft genome sequence of Luteibacter yeojuensis strain SU11.</title>
        <authorList>
            <person name="Sulaiman J."/>
            <person name="Priya K."/>
            <person name="Chan K.-G."/>
        </authorList>
    </citation>
    <scope>NUCLEOTIDE SEQUENCE [LARGE SCALE GENOMIC DNA]</scope>
    <source>
        <strain evidence="9 10">SU11</strain>
    </source>
</reference>
<evidence type="ECO:0008006" key="11">
    <source>
        <dbReference type="Google" id="ProtNLM"/>
    </source>
</evidence>
<dbReference type="CDD" id="cd06339">
    <property type="entry name" value="PBP1_YraM_LppC_lipoprotein-like"/>
    <property type="match status" value="1"/>
</dbReference>
<protein>
    <recommendedName>
        <fullName evidence="11">Penicillin-binding protein activator</fullName>
    </recommendedName>
</protein>
<keyword evidence="1 8" id="KW-0732">Signal</keyword>
<dbReference type="PANTHER" id="PTHR38038:SF1">
    <property type="entry name" value="PENICILLIN-BINDING PROTEIN ACTIVATOR LPOA"/>
    <property type="match status" value="1"/>
</dbReference>
<dbReference type="OrthoDB" id="6708821at2"/>
<evidence type="ECO:0000256" key="1">
    <source>
        <dbReference type="ARBA" id="ARBA00022729"/>
    </source>
</evidence>
<dbReference type="InterPro" id="IPR007443">
    <property type="entry name" value="LpoA"/>
</dbReference>